<dbReference type="OrthoDB" id="8036689at2759"/>
<dbReference type="Proteomes" id="UP000301870">
    <property type="component" value="Chromosome 28"/>
</dbReference>
<feature type="compositionally biased region" description="Polar residues" evidence="1">
    <location>
        <begin position="1560"/>
        <end position="1576"/>
    </location>
</feature>
<reference evidence="4 5" key="1">
    <citation type="submission" date="2025-04" db="UniProtKB">
        <authorList>
            <consortium name="RefSeq"/>
        </authorList>
    </citation>
    <scope>IDENTIFICATION</scope>
    <source>
        <strain evidence="4 5">Ishihara</strain>
        <tissue evidence="4 5">Whole body</tissue>
    </source>
</reference>
<dbReference type="InterPro" id="IPR001584">
    <property type="entry name" value="Integrase_cat-core"/>
</dbReference>
<dbReference type="Pfam" id="PF05380">
    <property type="entry name" value="Peptidase_A17"/>
    <property type="match status" value="1"/>
</dbReference>
<dbReference type="PROSITE" id="PS50994">
    <property type="entry name" value="INTEGRASE"/>
    <property type="match status" value="1"/>
</dbReference>
<evidence type="ECO:0000313" key="6">
    <source>
        <dbReference type="RefSeq" id="XP_022830027.1"/>
    </source>
</evidence>
<dbReference type="SUPFAM" id="SSF53098">
    <property type="entry name" value="Ribonuclease H-like"/>
    <property type="match status" value="1"/>
</dbReference>
<dbReference type="Gene3D" id="2.40.70.10">
    <property type="entry name" value="Acid Proteases"/>
    <property type="match status" value="1"/>
</dbReference>
<dbReference type="GO" id="GO:0071897">
    <property type="term" value="P:DNA biosynthetic process"/>
    <property type="evidence" value="ECO:0007669"/>
    <property type="project" value="UniProtKB-ARBA"/>
</dbReference>
<evidence type="ECO:0000259" key="2">
    <source>
        <dbReference type="PROSITE" id="PS50994"/>
    </source>
</evidence>
<dbReference type="InterPro" id="IPR021109">
    <property type="entry name" value="Peptidase_aspartic_dom_sf"/>
</dbReference>
<evidence type="ECO:0000313" key="3">
    <source>
        <dbReference type="Proteomes" id="UP000301870"/>
    </source>
</evidence>
<dbReference type="Pfam" id="PF17921">
    <property type="entry name" value="Integrase_H2C2"/>
    <property type="match status" value="1"/>
</dbReference>
<dbReference type="GO" id="GO:0015074">
    <property type="term" value="P:DNA integration"/>
    <property type="evidence" value="ECO:0007669"/>
    <property type="project" value="InterPro"/>
</dbReference>
<sequence length="1576" mass="180038">MTDPKSAQTLNNPNECDIPHLNTYKKRRSSHKGKVTVFKNYLESLTSKKPLSDLDIIQLRNRLESYKYLANEFDKNQTLIDDITGVSDEQLREREQFEMDYQSQLALGIHLLRENETAGVDGSVPTPSEGNTTKAFIKLPTIDLPHFSGDYHNWLEYRDTFESLIHNNKSIDSIQKFHYLRASLQGEASDVIKSLEMSSNNYRVAWELITERYNNTHQLIYNHLHALFNIQIIEKESATSLRHLLDTVNKNLRALNTLGEPTVDSMLIYLITSKLDITTLRYWKESINNDTVEKPTLQNLKTYLSNRFMLLQNLEDTKTTQQTDSKSHSLKSDAKDKQSRISCPLCKGHHFLFGCSQFKQMTVEKRIEKVSKFSNFCANCLHNGHETKSCRGGACKYCQQKHNTMLHIHKGPTKDTVHTTLASNSSSQSQHASVLLSTALVHVIAGDGTPHLARVLLDSGSTSCYITNSLSKKLNLTFEPIHGTVSGINQQQTNIFYRTKIQIKSLHGSFTTNLSCLVLDTIAQSLPYMRINTQGLNIPKHLKLADPQFYEPAAVDILLGADIFWQIISSGHIRLGKNQPTLQETELGWLVSGCTTNTNKQANSCFFNNNNSDQLSRFWELDSLTNTQVDDPSDSDACEIIFTQTTTRQSDGRFVVTIPFKKSPDCLGDSYFQAKRRFYSIENRMNSNPTYKQQYSNFITEYIQLGHMSLNKHSHQNTYIKSEHKTSNLQSGTSTNTNTQHSPVYYLPHHGIVRETSTTTKFRVVFDGSAKTSSKLSLNDIQLVGPVVQDDLVSILIRFRQHKFIISSDIEKMFRQVMLMEHQRPTQQIIWRYNPTEPLQTYTLNTVTYGTASAPYLATRCIKQIGLDCKNTQNHSDSYDHKIVSEVILHDFYCDDLLTGTDDESLLFEIAKGVFLELKKYQFPLRKWQSNCQTVLQHLGFNDSKDTTFNLSSNDPSKTLGIYWNINKDTISYTVHSEFVSQKQITKRTILSTIGHIFDPLGLISPCILEAKLIMQQMWTHNVSWDDEIPVSIQQQWAKFVESLSFINHLSIPRRAFNDSSRDYIELHIFCDASQQAYGACAYIRTYTSDGSISVQLLVAKGRVAPLKALTIPRLELCAAFTGVNLSNKILNSVRNKNCKCYYWSDSMIVLSWINSPTHKLQTFVKHKVTDILKHTEPQTWYYVPTKQNPADIITKCTNAQQLLHTPLWFSGPDFLRNDDKHSWPHQPGHLSVSDLPEVRSQTHLTHKHVTDNNSFIYKYSNFNKLTRIVAYILRFIHYCKHKQSKLNQINIKKRQQMRIGDVMPLSTSELNSARYQLAKLVQLDLFFEEYQLLLHNKQLPTSHKLNSLNPFIGDDNLIRVGGRLAQSPYNYDRKFPILLHSAHYITQIIFSTYHITLLHAGPQLLLSHIRQTFWPISGRNLARKTTQSCVTCKRFKGKTVTPIMGQLPEQRLHANFVFSDVGVDYAGPIMINNRKGRGSVLVKSYICIFICFAVKAVHLELVTDLTTESYIAAINRFISRRGKPNNIYSDNGKNLVGAARMVTNFLRNHDVRLRHGTAAASSPNRTSTPTFLETL</sequence>
<name>A0A9J7EL78_SPOLT</name>
<dbReference type="GO" id="GO:0042575">
    <property type="term" value="C:DNA polymerase complex"/>
    <property type="evidence" value="ECO:0007669"/>
    <property type="project" value="UniProtKB-ARBA"/>
</dbReference>
<dbReference type="InterPro" id="IPR041588">
    <property type="entry name" value="Integrase_H2C2"/>
</dbReference>
<organism evidence="3 6">
    <name type="scientific">Spodoptera litura</name>
    <name type="common">Asian cotton leafworm</name>
    <dbReference type="NCBI Taxonomy" id="69820"/>
    <lineage>
        <taxon>Eukaryota</taxon>
        <taxon>Metazoa</taxon>
        <taxon>Ecdysozoa</taxon>
        <taxon>Arthropoda</taxon>
        <taxon>Hexapoda</taxon>
        <taxon>Insecta</taxon>
        <taxon>Pterygota</taxon>
        <taxon>Neoptera</taxon>
        <taxon>Endopterygota</taxon>
        <taxon>Lepidoptera</taxon>
        <taxon>Glossata</taxon>
        <taxon>Ditrysia</taxon>
        <taxon>Noctuoidea</taxon>
        <taxon>Noctuidae</taxon>
        <taxon>Amphipyrinae</taxon>
        <taxon>Spodoptera</taxon>
    </lineage>
</organism>
<dbReference type="KEGG" id="sliu:111354775"/>
<dbReference type="Gene3D" id="3.30.420.10">
    <property type="entry name" value="Ribonuclease H-like superfamily/Ribonuclease H"/>
    <property type="match status" value="1"/>
</dbReference>
<dbReference type="KEGG" id="sliu:111357464"/>
<evidence type="ECO:0000313" key="4">
    <source>
        <dbReference type="RefSeq" id="XP_022824117.1"/>
    </source>
</evidence>
<dbReference type="InterPro" id="IPR043502">
    <property type="entry name" value="DNA/RNA_pol_sf"/>
</dbReference>
<dbReference type="Proteomes" id="UP000301870">
    <property type="component" value="Chromosome 19"/>
</dbReference>
<dbReference type="Pfam" id="PF03564">
    <property type="entry name" value="DUF1759"/>
    <property type="match status" value="1"/>
</dbReference>
<evidence type="ECO:0000313" key="5">
    <source>
        <dbReference type="RefSeq" id="XP_022827950.1"/>
    </source>
</evidence>
<feature type="region of interest" description="Disordered" evidence="1">
    <location>
        <begin position="1557"/>
        <end position="1576"/>
    </location>
</feature>
<accession>A0A9J7EL78</accession>
<dbReference type="SUPFAM" id="SSF56672">
    <property type="entry name" value="DNA/RNA polymerases"/>
    <property type="match status" value="1"/>
</dbReference>
<evidence type="ECO:0000256" key="1">
    <source>
        <dbReference type="SAM" id="MobiDB-lite"/>
    </source>
</evidence>
<dbReference type="PANTHER" id="PTHR47331:SF1">
    <property type="entry name" value="GAG-LIKE PROTEIN"/>
    <property type="match status" value="1"/>
</dbReference>
<dbReference type="RefSeq" id="XP_022824117.1">
    <property type="nucleotide sequence ID" value="XM_022968349.1"/>
</dbReference>
<dbReference type="CDD" id="cd01644">
    <property type="entry name" value="RT_pepA17"/>
    <property type="match status" value="1"/>
</dbReference>
<dbReference type="InterPro" id="IPR036397">
    <property type="entry name" value="RNaseH_sf"/>
</dbReference>
<proteinExistence type="predicted"/>
<keyword evidence="3" id="KW-1185">Reference proteome</keyword>
<dbReference type="Proteomes" id="UP000301870">
    <property type="component" value="Chromosome 25"/>
</dbReference>
<dbReference type="RefSeq" id="XP_022827950.1">
    <property type="nucleotide sequence ID" value="XM_022972182.1"/>
</dbReference>
<gene>
    <name evidence="6" type="primary">LOC111358887</name>
    <name evidence="4" type="synonym">LOC111354775</name>
    <name evidence="5" type="synonym">LOC111357464</name>
</gene>
<dbReference type="InterPro" id="IPR012337">
    <property type="entry name" value="RNaseH-like_sf"/>
</dbReference>
<dbReference type="InterPro" id="IPR005312">
    <property type="entry name" value="DUF1759"/>
</dbReference>
<dbReference type="GO" id="GO:0003676">
    <property type="term" value="F:nucleic acid binding"/>
    <property type="evidence" value="ECO:0007669"/>
    <property type="project" value="InterPro"/>
</dbReference>
<feature type="domain" description="Integrase catalytic" evidence="2">
    <location>
        <begin position="1445"/>
        <end position="1576"/>
    </location>
</feature>
<dbReference type="InterPro" id="IPR008042">
    <property type="entry name" value="Retrotrans_Pao"/>
</dbReference>
<protein>
    <submittedName>
        <fullName evidence="4">Uncharacterized protein LOC111354775 isoform X1</fullName>
    </submittedName>
    <submittedName>
        <fullName evidence="5">Uncharacterized protein LOC111357464 isoform X1</fullName>
    </submittedName>
    <submittedName>
        <fullName evidence="6">Uncharacterized protein LOC111358887 isoform X1</fullName>
    </submittedName>
</protein>
<dbReference type="KEGG" id="sliu:111358887"/>
<dbReference type="PANTHER" id="PTHR47331">
    <property type="entry name" value="PHD-TYPE DOMAIN-CONTAINING PROTEIN"/>
    <property type="match status" value="1"/>
</dbReference>
<dbReference type="GeneID" id="111358887"/>
<dbReference type="RefSeq" id="XP_022830027.1">
    <property type="nucleotide sequence ID" value="XM_022974259.1"/>
</dbReference>